<evidence type="ECO:0000313" key="2">
    <source>
        <dbReference type="EnsemblPlants" id="ORUFI10G00840.1"/>
    </source>
</evidence>
<evidence type="ECO:0000313" key="3">
    <source>
        <dbReference type="Proteomes" id="UP000008022"/>
    </source>
</evidence>
<proteinExistence type="predicted"/>
<sequence>MSVRHVVGFFPSPPLPFSHSSPWPAAGRRWGGGRGTRRSDGRPAMRRREHGGDRARRRAEWGDGEAERHRTKPAHVCHSVDERRRRREEGGGGGKRAAVEELRRRFDRGRYELRRRRSEVAAAMEELRASSSSSNLSPPPSSSSAGAPPRSVPRVSCATALPALSACRRLGVGSQIMAQLRFAVLAVPSSIASLTRWRRGRLEDELWLEGAIRCGPLRLDEALWSRLSILSPFSYGSIGNMTT</sequence>
<protein>
    <submittedName>
        <fullName evidence="2">Uncharacterized protein</fullName>
    </submittedName>
</protein>
<dbReference type="Gramene" id="ORUFI10G00840.1">
    <property type="protein sequence ID" value="ORUFI10G00840.1"/>
    <property type="gene ID" value="ORUFI10G00840"/>
</dbReference>
<organism evidence="2 3">
    <name type="scientific">Oryza rufipogon</name>
    <name type="common">Brownbeard rice</name>
    <name type="synonym">Asian wild rice</name>
    <dbReference type="NCBI Taxonomy" id="4529"/>
    <lineage>
        <taxon>Eukaryota</taxon>
        <taxon>Viridiplantae</taxon>
        <taxon>Streptophyta</taxon>
        <taxon>Embryophyta</taxon>
        <taxon>Tracheophyta</taxon>
        <taxon>Spermatophyta</taxon>
        <taxon>Magnoliopsida</taxon>
        <taxon>Liliopsida</taxon>
        <taxon>Poales</taxon>
        <taxon>Poaceae</taxon>
        <taxon>BOP clade</taxon>
        <taxon>Oryzoideae</taxon>
        <taxon>Oryzeae</taxon>
        <taxon>Oryzinae</taxon>
        <taxon>Oryza</taxon>
    </lineage>
</organism>
<accession>A0A0E0QVQ9</accession>
<feature type="compositionally biased region" description="Low complexity" evidence="1">
    <location>
        <begin position="129"/>
        <end position="153"/>
    </location>
</feature>
<dbReference type="EnsemblPlants" id="ORUFI10G00840.1">
    <property type="protein sequence ID" value="ORUFI10G00840.1"/>
    <property type="gene ID" value="ORUFI10G00840"/>
</dbReference>
<dbReference type="Proteomes" id="UP000008022">
    <property type="component" value="Unassembled WGS sequence"/>
</dbReference>
<evidence type="ECO:0000256" key="1">
    <source>
        <dbReference type="SAM" id="MobiDB-lite"/>
    </source>
</evidence>
<feature type="region of interest" description="Disordered" evidence="1">
    <location>
        <begin position="11"/>
        <end position="96"/>
    </location>
</feature>
<feature type="compositionally biased region" description="Low complexity" evidence="1">
    <location>
        <begin position="17"/>
        <end position="28"/>
    </location>
</feature>
<reference evidence="2" key="2">
    <citation type="submission" date="2015-06" db="UniProtKB">
        <authorList>
            <consortium name="EnsemblPlants"/>
        </authorList>
    </citation>
    <scope>IDENTIFICATION</scope>
</reference>
<dbReference type="HOGENOM" id="CLU_1144138_0_0_1"/>
<name>A0A0E0QVQ9_ORYRU</name>
<keyword evidence="3" id="KW-1185">Reference proteome</keyword>
<feature type="region of interest" description="Disordered" evidence="1">
    <location>
        <begin position="124"/>
        <end position="153"/>
    </location>
</feature>
<dbReference type="AlphaFoldDB" id="A0A0E0QVQ9"/>
<feature type="compositionally biased region" description="Basic and acidic residues" evidence="1">
    <location>
        <begin position="78"/>
        <end position="90"/>
    </location>
</feature>
<reference evidence="3" key="1">
    <citation type="submission" date="2013-06" db="EMBL/GenBank/DDBJ databases">
        <authorList>
            <person name="Zhao Q."/>
        </authorList>
    </citation>
    <scope>NUCLEOTIDE SEQUENCE</scope>
    <source>
        <strain evidence="3">cv. W1943</strain>
    </source>
</reference>
<feature type="compositionally biased region" description="Basic and acidic residues" evidence="1">
    <location>
        <begin position="50"/>
        <end position="68"/>
    </location>
</feature>